<reference evidence="2 3" key="1">
    <citation type="submission" date="2019-09" db="EMBL/GenBank/DDBJ databases">
        <title>Paraburkholderia podalyriae sp. nov., A South African Podalyria-associated rhizobium.</title>
        <authorList>
            <person name="Mavima L."/>
            <person name="Beukes C.W."/>
            <person name="Palmer M."/>
            <person name="De Meyer S.E."/>
            <person name="James E.K."/>
            <person name="Maluk M."/>
            <person name="Avontuur J.R."/>
            <person name="Chan W.Y."/>
            <person name="Venter S.N."/>
            <person name="Steenkamp E.T."/>
        </authorList>
    </citation>
    <scope>NUCLEOTIDE SEQUENCE [LARGE SCALE GENOMIC DNA]</scope>
    <source>
        <strain evidence="2 3">WC7.3b</strain>
    </source>
</reference>
<sequence>MPVPPHTSSGAFDCSGCFATAIDACELDHLMPDVMKVGGVTGWTRVAAMAQGNGPTERRSTVIDGRSPIEGG</sequence>
<organism evidence="2 3">
    <name type="scientific">Paraburkholderia podalyriae</name>
    <dbReference type="NCBI Taxonomy" id="1938811"/>
    <lineage>
        <taxon>Bacteria</taxon>
        <taxon>Pseudomonadati</taxon>
        <taxon>Pseudomonadota</taxon>
        <taxon>Betaproteobacteria</taxon>
        <taxon>Burkholderiales</taxon>
        <taxon>Burkholderiaceae</taxon>
        <taxon>Paraburkholderia</taxon>
    </lineage>
</organism>
<proteinExistence type="predicted"/>
<keyword evidence="3" id="KW-1185">Reference proteome</keyword>
<dbReference type="Proteomes" id="UP000736373">
    <property type="component" value="Unassembled WGS sequence"/>
</dbReference>
<gene>
    <name evidence="2" type="ORF">F6X42_18940</name>
</gene>
<protein>
    <submittedName>
        <fullName evidence="2">Uncharacterized protein</fullName>
    </submittedName>
</protein>
<dbReference type="EMBL" id="VZQQ01000014">
    <property type="protein sequence ID" value="MBC8748599.1"/>
    <property type="molecule type" value="Genomic_DNA"/>
</dbReference>
<evidence type="ECO:0000256" key="1">
    <source>
        <dbReference type="SAM" id="MobiDB-lite"/>
    </source>
</evidence>
<name>A0ABR7PQR2_9BURK</name>
<evidence type="ECO:0000313" key="3">
    <source>
        <dbReference type="Proteomes" id="UP000736373"/>
    </source>
</evidence>
<accession>A0ABR7PQR2</accession>
<dbReference type="InterPro" id="IPR036849">
    <property type="entry name" value="Enolase-like_C_sf"/>
</dbReference>
<evidence type="ECO:0000313" key="2">
    <source>
        <dbReference type="EMBL" id="MBC8748599.1"/>
    </source>
</evidence>
<dbReference type="Gene3D" id="3.20.20.120">
    <property type="entry name" value="Enolase-like C-terminal domain"/>
    <property type="match status" value="1"/>
</dbReference>
<dbReference type="SUPFAM" id="SSF51604">
    <property type="entry name" value="Enolase C-terminal domain-like"/>
    <property type="match status" value="1"/>
</dbReference>
<feature type="region of interest" description="Disordered" evidence="1">
    <location>
        <begin position="51"/>
        <end position="72"/>
    </location>
</feature>
<comment type="caution">
    <text evidence="2">The sequence shown here is derived from an EMBL/GenBank/DDBJ whole genome shotgun (WGS) entry which is preliminary data.</text>
</comment>